<dbReference type="InterPro" id="IPR013974">
    <property type="entry name" value="SAF"/>
</dbReference>
<evidence type="ECO:0000313" key="5">
    <source>
        <dbReference type="Proteomes" id="UP001321125"/>
    </source>
</evidence>
<keyword evidence="2" id="KW-0456">Lyase</keyword>
<evidence type="ECO:0000259" key="3">
    <source>
        <dbReference type="SMART" id="SM00858"/>
    </source>
</evidence>
<dbReference type="InterPro" id="IPR048332">
    <property type="entry name" value="GD_AH_C"/>
</dbReference>
<evidence type="ECO:0000256" key="1">
    <source>
        <dbReference type="ARBA" id="ARBA00010986"/>
    </source>
</evidence>
<dbReference type="SMART" id="SM00858">
    <property type="entry name" value="SAF"/>
    <property type="match status" value="1"/>
</dbReference>
<comment type="similarity">
    <text evidence="1">Belongs to the UxaA family.</text>
</comment>
<dbReference type="EMBL" id="JAKNQU010000002">
    <property type="protein sequence ID" value="MCZ0926968.1"/>
    <property type="molecule type" value="Genomic_DNA"/>
</dbReference>
<dbReference type="Pfam" id="PF04295">
    <property type="entry name" value="GD_AH_second"/>
    <property type="match status" value="1"/>
</dbReference>
<dbReference type="InterPro" id="IPR052172">
    <property type="entry name" value="UxaA_altronate/galactarate_dh"/>
</dbReference>
<comment type="caution">
    <text evidence="4">The sequence shown here is derived from an EMBL/GenBank/DDBJ whole genome shotgun (WGS) entry which is preliminary data.</text>
</comment>
<dbReference type="PANTHER" id="PTHR30536">
    <property type="entry name" value="ALTRONATE/GALACTARATE DEHYDRATASE"/>
    <property type="match status" value="1"/>
</dbReference>
<evidence type="ECO:0000256" key="2">
    <source>
        <dbReference type="ARBA" id="ARBA00023239"/>
    </source>
</evidence>
<dbReference type="InterPro" id="IPR007392">
    <property type="entry name" value="GD_AH_second"/>
</dbReference>
<dbReference type="PANTHER" id="PTHR30536:SF5">
    <property type="entry name" value="ALTRONATE DEHYDRATASE"/>
    <property type="match status" value="1"/>
</dbReference>
<reference evidence="4 5" key="1">
    <citation type="submission" date="2022-02" db="EMBL/GenBank/DDBJ databases">
        <title>Study of halophilic communities from a Mexican lake.</title>
        <authorList>
            <person name="Hernandez-Soto L.M."/>
            <person name="Martinez-Abarca F."/>
            <person name="Ramirez-Saad H.C."/>
            <person name="Aguirre-Garrido J.F."/>
        </authorList>
    </citation>
    <scope>NUCLEOTIDE SEQUENCE [LARGE SCALE GENOMIC DNA]</scope>
    <source>
        <strain evidence="4 5">Hjan13</strain>
    </source>
</reference>
<proteinExistence type="inferred from homology"/>
<keyword evidence="5" id="KW-1185">Reference proteome</keyword>
<dbReference type="Pfam" id="PF20629">
    <property type="entry name" value="GD_AH_C"/>
    <property type="match status" value="1"/>
</dbReference>
<dbReference type="InterPro" id="IPR044144">
    <property type="entry name" value="SAF_UxaA/GarD"/>
</dbReference>
<dbReference type="Gene3D" id="2.30.130.110">
    <property type="match status" value="1"/>
</dbReference>
<protein>
    <submittedName>
        <fullName evidence="4">Altronate dehydratase family protein</fullName>
    </submittedName>
</protein>
<feature type="domain" description="SAF" evidence="3">
    <location>
        <begin position="17"/>
        <end position="86"/>
    </location>
</feature>
<accession>A0ABT4ITI3</accession>
<gene>
    <name evidence="4" type="ORF">L0635_07720</name>
</gene>
<sequence length="509" mass="53515">MELINDYPMVISLDPDDNVGVATRNIAEGLSLSQALGAARENIMAGHKVALVDIEANTPVVKYGQTIGLASQPIRAGDHVHTHNLAMLERDTSLENFTPAAPTPIVESDLTFNGFHRSDGRVGTRNYIGIVATVNCSATVVKATADQLNASAGLEKLGFDGVVPVTHGSGCAMNTESEGFAFLERVVTGYAVNPNFAFVIVIGLGCESNQVKALVDKYGMTDSQRLDYFNIQGAGGTRASIKLASDKILAMANTHAHTPREPAPLKHLTVALQCGGSDGYSGITANPALGYAADLIVQHGGSVILAETPEIYGAEHLLLNRAVDVSVARKLLERIAWWKHYTWINGAELNNNPSPGNKAGGLSTILEKSLGAVSKSGSSSLSDVLEYAEPIKKPGFNFMDSPGYDPVSVTGQIASGSTIVCFTTGRGSVSGFKPAPCIKLATNTAMFDAMSEDMDINCGGIIDGDDTVRSCGEAIFQKIIAIASGEETASESLGYGSNEFVPWMVGAVT</sequence>
<organism evidence="4 5">
    <name type="scientific">Vreelandella janggokensis</name>
    <dbReference type="NCBI Taxonomy" id="370767"/>
    <lineage>
        <taxon>Bacteria</taxon>
        <taxon>Pseudomonadati</taxon>
        <taxon>Pseudomonadota</taxon>
        <taxon>Gammaproteobacteria</taxon>
        <taxon>Oceanospirillales</taxon>
        <taxon>Halomonadaceae</taxon>
        <taxon>Vreelandella</taxon>
    </lineage>
</organism>
<name>A0ABT4ITI3_9GAMM</name>
<dbReference type="Proteomes" id="UP001321125">
    <property type="component" value="Unassembled WGS sequence"/>
</dbReference>
<dbReference type="CDD" id="cd11613">
    <property type="entry name" value="SAF_AH_GD"/>
    <property type="match status" value="1"/>
</dbReference>
<evidence type="ECO:0000313" key="4">
    <source>
        <dbReference type="EMBL" id="MCZ0926968.1"/>
    </source>
</evidence>
<dbReference type="RefSeq" id="WP_268901524.1">
    <property type="nucleotide sequence ID" value="NZ_JAKNQT010000001.1"/>
</dbReference>
<dbReference type="Pfam" id="PF08666">
    <property type="entry name" value="SAF"/>
    <property type="match status" value="1"/>
</dbReference>